<sequence>MPDGGTWRTTSAYDYIDKLNPADLAWEFLRRNPVYRLEYAAALRGGSLDPDAAAALAQHWGLRFRY</sequence>
<evidence type="ECO:0000313" key="2">
    <source>
        <dbReference type="EMBL" id="ABZ72940.1"/>
    </source>
</evidence>
<proteinExistence type="predicted"/>
<reference evidence="2" key="1">
    <citation type="submission" date="2008-01" db="EMBL/GenBank/DDBJ databases">
        <title>Complete sequence of chromosome of Caulobacter sp. K31.</title>
        <authorList>
            <consortium name="US DOE Joint Genome Institute"/>
            <person name="Copeland A."/>
            <person name="Lucas S."/>
            <person name="Lapidus A."/>
            <person name="Barry K."/>
            <person name="Glavina del Rio T."/>
            <person name="Dalin E."/>
            <person name="Tice H."/>
            <person name="Pitluck S."/>
            <person name="Bruce D."/>
            <person name="Goodwin L."/>
            <person name="Thompson L.S."/>
            <person name="Brettin T."/>
            <person name="Detter J.C."/>
            <person name="Han C."/>
            <person name="Schmutz J."/>
            <person name="Larimer F."/>
            <person name="Land M."/>
            <person name="Hauser L."/>
            <person name="Kyrpides N."/>
            <person name="Kim E."/>
            <person name="Stephens C."/>
            <person name="Richardson P."/>
        </authorList>
    </citation>
    <scope>NUCLEOTIDE SEQUENCE [LARGE SCALE GENOMIC DNA]</scope>
    <source>
        <strain evidence="2">K31</strain>
    </source>
</reference>
<dbReference type="HOGENOM" id="CLU_166814_1_0_5"/>
<protein>
    <recommendedName>
        <fullName evidence="1">Transcriptional regulator-like domain-containing protein</fullName>
    </recommendedName>
</protein>
<dbReference type="KEGG" id="cak:Caul_3814"/>
<gene>
    <name evidence="2" type="ordered locus">Caul_3814</name>
</gene>
<name>B0SV50_CAUSK</name>
<dbReference type="AlphaFoldDB" id="B0SV50"/>
<organism evidence="2">
    <name type="scientific">Caulobacter sp. (strain K31)</name>
    <dbReference type="NCBI Taxonomy" id="366602"/>
    <lineage>
        <taxon>Bacteria</taxon>
        <taxon>Pseudomonadati</taxon>
        <taxon>Pseudomonadota</taxon>
        <taxon>Alphaproteobacteria</taxon>
        <taxon>Caulobacterales</taxon>
        <taxon>Caulobacteraceae</taxon>
        <taxon>Caulobacter</taxon>
    </lineage>
</organism>
<dbReference type="EMBL" id="CP000927">
    <property type="protein sequence ID" value="ABZ72940.1"/>
    <property type="molecule type" value="Genomic_DNA"/>
</dbReference>
<feature type="domain" description="Transcriptional regulator-like" evidence="1">
    <location>
        <begin position="7"/>
        <end position="65"/>
    </location>
</feature>
<dbReference type="Pfam" id="PF20109">
    <property type="entry name" value="Trans_reg_dom"/>
    <property type="match status" value="1"/>
</dbReference>
<accession>B0SV50</accession>
<evidence type="ECO:0000259" key="1">
    <source>
        <dbReference type="Pfam" id="PF20109"/>
    </source>
</evidence>
<dbReference type="InterPro" id="IPR045465">
    <property type="entry name" value="Trans_reg_dom"/>
</dbReference>
<dbReference type="STRING" id="366602.Caul_3814"/>